<evidence type="ECO:0000256" key="2">
    <source>
        <dbReference type="ARBA" id="ARBA00022801"/>
    </source>
</evidence>
<dbReference type="PANTHER" id="PTHR43248:SF3">
    <property type="entry name" value="AB HYDROLASE-1 DOMAIN-CONTAINING PROTEIN"/>
    <property type="match status" value="1"/>
</dbReference>
<protein>
    <submittedName>
        <fullName evidence="4">Alpha/beta hydrolase</fullName>
    </submittedName>
</protein>
<comment type="caution">
    <text evidence="4">The sequence shown here is derived from an EMBL/GenBank/DDBJ whole genome shotgun (WGS) entry which is preliminary data.</text>
</comment>
<evidence type="ECO:0000256" key="1">
    <source>
        <dbReference type="ARBA" id="ARBA00010088"/>
    </source>
</evidence>
<dbReference type="InterPro" id="IPR000073">
    <property type="entry name" value="AB_hydrolase_1"/>
</dbReference>
<comment type="similarity">
    <text evidence="1">Belongs to the peptidase S33 family.</text>
</comment>
<evidence type="ECO:0000313" key="4">
    <source>
        <dbReference type="EMBL" id="MDC0710495.1"/>
    </source>
</evidence>
<dbReference type="Pfam" id="PF00561">
    <property type="entry name" value="Abhydrolase_1"/>
    <property type="match status" value="1"/>
</dbReference>
<proteinExistence type="inferred from homology"/>
<name>A0ABT5DBL3_9BACT</name>
<dbReference type="Gene3D" id="3.40.50.1820">
    <property type="entry name" value="alpha/beta hydrolase"/>
    <property type="match status" value="1"/>
</dbReference>
<dbReference type="PANTHER" id="PTHR43248">
    <property type="entry name" value="2-SUCCINYL-6-HYDROXY-2,4-CYCLOHEXADIENE-1-CARBOXYLATE SYNTHASE"/>
    <property type="match status" value="1"/>
</dbReference>
<dbReference type="SUPFAM" id="SSF53474">
    <property type="entry name" value="alpha/beta-Hydrolases"/>
    <property type="match status" value="1"/>
</dbReference>
<dbReference type="InterPro" id="IPR029058">
    <property type="entry name" value="AB_hydrolase_fold"/>
</dbReference>
<reference evidence="4 5" key="1">
    <citation type="submission" date="2022-11" db="EMBL/GenBank/DDBJ databases">
        <title>Minimal conservation of predation-associated metabolite biosynthetic gene clusters underscores biosynthetic potential of Myxococcota including descriptions for ten novel species: Archangium lansinium sp. nov., Myxococcus landrumus sp. nov., Nannocystis bai.</title>
        <authorList>
            <person name="Ahearne A."/>
            <person name="Stevens C."/>
            <person name="Dowd S."/>
        </authorList>
    </citation>
    <scope>NUCLEOTIDE SEQUENCE [LARGE SCALE GENOMIC DNA]</scope>
    <source>
        <strain evidence="4 5">NCWAL01</strain>
    </source>
</reference>
<dbReference type="RefSeq" id="WP_272140002.1">
    <property type="nucleotide sequence ID" value="NZ_JAQNDM010000002.1"/>
</dbReference>
<dbReference type="GO" id="GO:0016787">
    <property type="term" value="F:hydrolase activity"/>
    <property type="evidence" value="ECO:0007669"/>
    <property type="project" value="UniProtKB-KW"/>
</dbReference>
<evidence type="ECO:0000313" key="5">
    <source>
        <dbReference type="Proteomes" id="UP001221838"/>
    </source>
</evidence>
<dbReference type="InterPro" id="IPR051601">
    <property type="entry name" value="Serine_prot/Carboxylest_S33"/>
</dbReference>
<evidence type="ECO:0000259" key="3">
    <source>
        <dbReference type="Pfam" id="PF00561"/>
    </source>
</evidence>
<dbReference type="PRINTS" id="PR00111">
    <property type="entry name" value="ABHYDROLASE"/>
</dbReference>
<accession>A0ABT5DBL3</accession>
<dbReference type="Proteomes" id="UP001221838">
    <property type="component" value="Unassembled WGS sequence"/>
</dbReference>
<feature type="domain" description="AB hydrolase-1" evidence="3">
    <location>
        <begin position="16"/>
        <end position="129"/>
    </location>
</feature>
<organism evidence="4 5">
    <name type="scientific">Stigmatella ashevillensis</name>
    <dbReference type="NCBI Taxonomy" id="2995309"/>
    <lineage>
        <taxon>Bacteria</taxon>
        <taxon>Pseudomonadati</taxon>
        <taxon>Myxococcota</taxon>
        <taxon>Myxococcia</taxon>
        <taxon>Myxococcales</taxon>
        <taxon>Cystobacterineae</taxon>
        <taxon>Archangiaceae</taxon>
        <taxon>Stigmatella</taxon>
    </lineage>
</organism>
<keyword evidence="2 4" id="KW-0378">Hydrolase</keyword>
<keyword evidence="5" id="KW-1185">Reference proteome</keyword>
<dbReference type="EMBL" id="JAQNDM010000002">
    <property type="protein sequence ID" value="MDC0710495.1"/>
    <property type="molecule type" value="Genomic_DNA"/>
</dbReference>
<sequence>MVLESFQVGEGEVPTVLLHGFLGSGRNLRSLAVAWSEAEPQRRFLLPDLTGHGTSPALPPGADLDTLARDVQETARAKGFTGPLEWVGHSLGGRVSLAASLLFPSEVTPVTLLDITPSPVPVNLSESGMVLNILLQAPDSAPSRKEMRADLMGHGLSAGLADWLVMNLVSLPEGGVRWRFDRQALLELHERVNKTDLWAAVERPGAKVRCIRGGRARYVTDADLARLEKAGCPVATLPESGHFVHVDAPQALLQWLRTWG</sequence>
<gene>
    <name evidence="4" type="ORF">POL68_18610</name>
</gene>